<gene>
    <name evidence="1" type="ORF">SpAn4DRAFT_0130</name>
</gene>
<keyword evidence="2" id="KW-1185">Reference proteome</keyword>
<evidence type="ECO:0000313" key="1">
    <source>
        <dbReference type="EMBL" id="CQR73668.1"/>
    </source>
</evidence>
<dbReference type="Proteomes" id="UP000049855">
    <property type="component" value="Unassembled WGS sequence"/>
</dbReference>
<organism evidence="1 2">
    <name type="scientific">Sporomusa ovata</name>
    <dbReference type="NCBI Taxonomy" id="2378"/>
    <lineage>
        <taxon>Bacteria</taxon>
        <taxon>Bacillati</taxon>
        <taxon>Bacillota</taxon>
        <taxon>Negativicutes</taxon>
        <taxon>Selenomonadales</taxon>
        <taxon>Sporomusaceae</taxon>
        <taxon>Sporomusa</taxon>
    </lineage>
</organism>
<dbReference type="AlphaFoldDB" id="A0A0U1L1W4"/>
<sequence length="40" mass="4512">MKSSNTKVINAAITIIKYSRLIITDITPRATLFTQVVFQD</sequence>
<evidence type="ECO:0000313" key="2">
    <source>
        <dbReference type="Proteomes" id="UP000049855"/>
    </source>
</evidence>
<dbReference type="EMBL" id="CTRP01000014">
    <property type="protein sequence ID" value="CQR73668.1"/>
    <property type="molecule type" value="Genomic_DNA"/>
</dbReference>
<reference evidence="2" key="1">
    <citation type="submission" date="2015-03" db="EMBL/GenBank/DDBJ databases">
        <authorList>
            <person name="Nijsse Bart"/>
        </authorList>
    </citation>
    <scope>NUCLEOTIDE SEQUENCE [LARGE SCALE GENOMIC DNA]</scope>
</reference>
<protein>
    <submittedName>
        <fullName evidence="1">Uncharacterized protein</fullName>
    </submittedName>
</protein>
<proteinExistence type="predicted"/>
<accession>A0A0U1L1W4</accession>
<name>A0A0U1L1W4_9FIRM</name>